<feature type="transmembrane region" description="Helical" evidence="1">
    <location>
        <begin position="36"/>
        <end position="60"/>
    </location>
</feature>
<evidence type="ECO:0000256" key="1">
    <source>
        <dbReference type="SAM" id="Phobius"/>
    </source>
</evidence>
<keyword evidence="3" id="KW-1185">Reference proteome</keyword>
<feature type="transmembrane region" description="Helical" evidence="1">
    <location>
        <begin position="72"/>
        <end position="92"/>
    </location>
</feature>
<gene>
    <name evidence="2" type="ORF">SAMN05660742_11310</name>
</gene>
<sequence>MDFLGIGFLIVVGIVGSIVFWALLNNSVILNPSLSGLFSWWLGCVVGTAVVLYLLFDLFLGAVSWGIDFVKLHYQGILGTIVILGLLGKFAGKKDAVKDKAE</sequence>
<dbReference type="AlphaFoldDB" id="A0A1H7AQF3"/>
<accession>A0A1H7AQF3</accession>
<evidence type="ECO:0000313" key="3">
    <source>
        <dbReference type="Proteomes" id="UP000199662"/>
    </source>
</evidence>
<organism evidence="2 3">
    <name type="scientific">Propionispira arboris</name>
    <dbReference type="NCBI Taxonomy" id="84035"/>
    <lineage>
        <taxon>Bacteria</taxon>
        <taxon>Bacillati</taxon>
        <taxon>Bacillota</taxon>
        <taxon>Negativicutes</taxon>
        <taxon>Selenomonadales</taxon>
        <taxon>Selenomonadaceae</taxon>
        <taxon>Propionispira</taxon>
    </lineage>
</organism>
<protein>
    <submittedName>
        <fullName evidence="2">Uncharacterized protein</fullName>
    </submittedName>
</protein>
<feature type="transmembrane region" description="Helical" evidence="1">
    <location>
        <begin position="6"/>
        <end position="24"/>
    </location>
</feature>
<dbReference type="Proteomes" id="UP000199662">
    <property type="component" value="Unassembled WGS sequence"/>
</dbReference>
<dbReference type="STRING" id="84035.SAMN05660742_11310"/>
<proteinExistence type="predicted"/>
<dbReference type="EMBL" id="FNZK01000013">
    <property type="protein sequence ID" value="SEJ66087.1"/>
    <property type="molecule type" value="Genomic_DNA"/>
</dbReference>
<dbReference type="RefSeq" id="WP_091832398.1">
    <property type="nucleotide sequence ID" value="NZ_FNZK01000013.1"/>
</dbReference>
<reference evidence="2 3" key="1">
    <citation type="submission" date="2016-10" db="EMBL/GenBank/DDBJ databases">
        <authorList>
            <person name="de Groot N.N."/>
        </authorList>
    </citation>
    <scope>NUCLEOTIDE SEQUENCE [LARGE SCALE GENOMIC DNA]</scope>
    <source>
        <strain evidence="2 3">DSM 2179</strain>
    </source>
</reference>
<keyword evidence="1" id="KW-0472">Membrane</keyword>
<evidence type="ECO:0000313" key="2">
    <source>
        <dbReference type="EMBL" id="SEJ66087.1"/>
    </source>
</evidence>
<keyword evidence="1" id="KW-0812">Transmembrane</keyword>
<keyword evidence="1" id="KW-1133">Transmembrane helix</keyword>
<name>A0A1H7AQF3_9FIRM</name>